<dbReference type="AlphaFoldDB" id="A0A9N8F512"/>
<organism evidence="1 2">
    <name type="scientific">Seminavis robusta</name>
    <dbReference type="NCBI Taxonomy" id="568900"/>
    <lineage>
        <taxon>Eukaryota</taxon>
        <taxon>Sar</taxon>
        <taxon>Stramenopiles</taxon>
        <taxon>Ochrophyta</taxon>
        <taxon>Bacillariophyta</taxon>
        <taxon>Bacillariophyceae</taxon>
        <taxon>Bacillariophycidae</taxon>
        <taxon>Naviculales</taxon>
        <taxon>Naviculaceae</taxon>
        <taxon>Seminavis</taxon>
    </lineage>
</organism>
<comment type="caution">
    <text evidence="1">The sequence shown here is derived from an EMBL/GenBank/DDBJ whole genome shotgun (WGS) entry which is preliminary data.</text>
</comment>
<accession>A0A9N8F512</accession>
<keyword evidence="2" id="KW-1185">Reference proteome</keyword>
<dbReference type="EMBL" id="CAICTM010003939">
    <property type="protein sequence ID" value="CAB9531751.1"/>
    <property type="molecule type" value="Genomic_DNA"/>
</dbReference>
<protein>
    <submittedName>
        <fullName evidence="1">Uncharacterized protein</fullName>
    </submittedName>
</protein>
<gene>
    <name evidence="1" type="ORF">SEMRO_3941_G352021.1</name>
</gene>
<proteinExistence type="predicted"/>
<dbReference type="Proteomes" id="UP001153069">
    <property type="component" value="Unassembled WGS sequence"/>
</dbReference>
<evidence type="ECO:0000313" key="1">
    <source>
        <dbReference type="EMBL" id="CAB9531751.1"/>
    </source>
</evidence>
<sequence length="101" mass="11877">MNILEFRMNTGKVVNYVLILILNKVFRAPALHERRNVCKVRAMGVLPHYVDGNLTIFPRQPFLDILQKSIHHRGVYLRHQCFRHFVLGHFLEPLGDQNMVD</sequence>
<name>A0A9N8F512_9STRA</name>
<evidence type="ECO:0000313" key="2">
    <source>
        <dbReference type="Proteomes" id="UP001153069"/>
    </source>
</evidence>
<reference evidence="1" key="1">
    <citation type="submission" date="2020-06" db="EMBL/GenBank/DDBJ databases">
        <authorList>
            <consortium name="Plant Systems Biology data submission"/>
        </authorList>
    </citation>
    <scope>NUCLEOTIDE SEQUENCE</scope>
    <source>
        <strain evidence="1">D6</strain>
    </source>
</reference>